<comment type="caution">
    <text evidence="1">The sequence shown here is derived from an EMBL/GenBank/DDBJ whole genome shotgun (WGS) entry which is preliminary data.</text>
</comment>
<reference evidence="2" key="1">
    <citation type="journal article" date="2020" name="Sci. Rep.">
        <title>Chromosome-scale genome assembly for the duckweed Spirodela intermedia, integrating cytogenetic maps, PacBio and Oxford Nanopore libraries.</title>
        <authorList>
            <person name="Hoang P.T.N."/>
            <person name="Fiebig A."/>
            <person name="Novak P."/>
            <person name="Macas J."/>
            <person name="Cao H.X."/>
            <person name="Stepanenko A."/>
            <person name="Chen G."/>
            <person name="Borisjuk N."/>
            <person name="Scholz U."/>
            <person name="Schubert I."/>
        </authorList>
    </citation>
    <scope>NUCLEOTIDE SEQUENCE [LARGE SCALE GENOMIC DNA]</scope>
</reference>
<accession>A0ABN7EBL0</accession>
<dbReference type="InterPro" id="IPR043502">
    <property type="entry name" value="DNA/RNA_pol_sf"/>
</dbReference>
<protein>
    <recommendedName>
        <fullName evidence="3">Reverse transcriptase domain-containing protein</fullName>
    </recommendedName>
</protein>
<dbReference type="InterPro" id="IPR053134">
    <property type="entry name" value="RNA-dir_DNA_polymerase"/>
</dbReference>
<gene>
    <name evidence="1" type="ORF">SI7747_UN021413</name>
</gene>
<evidence type="ECO:0000313" key="2">
    <source>
        <dbReference type="Proteomes" id="UP001189122"/>
    </source>
</evidence>
<dbReference type="PANTHER" id="PTHR24559:SF442">
    <property type="entry name" value="RNA-DIRECTED DNA POLYMERASE HOMOLOG"/>
    <property type="match status" value="1"/>
</dbReference>
<organism evidence="1 2">
    <name type="scientific">Spirodela intermedia</name>
    <name type="common">Intermediate duckweed</name>
    <dbReference type="NCBI Taxonomy" id="51605"/>
    <lineage>
        <taxon>Eukaryota</taxon>
        <taxon>Viridiplantae</taxon>
        <taxon>Streptophyta</taxon>
        <taxon>Embryophyta</taxon>
        <taxon>Tracheophyta</taxon>
        <taxon>Spermatophyta</taxon>
        <taxon>Magnoliopsida</taxon>
        <taxon>Liliopsida</taxon>
        <taxon>Araceae</taxon>
        <taxon>Lemnoideae</taxon>
        <taxon>Spirodela</taxon>
    </lineage>
</organism>
<keyword evidence="2" id="KW-1185">Reference proteome</keyword>
<evidence type="ECO:0000313" key="1">
    <source>
        <dbReference type="EMBL" id="CAA6675071.1"/>
    </source>
</evidence>
<sequence>MKIDGIIDDPDCLTMTSNSWEEQTLVLSCIEIAKLVWYPHTNKPVLKRGCKSHIGLIVMKGPTFQHEITSDINGSLTCFTLSLDMQDDMTLTPPSPKVKNILLEYVNILPKELSKELPPLRHIQHAIDSLLDKGLIQPNLSPCVVLALLAPKKDGTLHICCDSCTINRITVKYHFPIP</sequence>
<dbReference type="EMBL" id="CACRZD030000212">
    <property type="protein sequence ID" value="CAA6675071.1"/>
    <property type="molecule type" value="Genomic_DNA"/>
</dbReference>
<evidence type="ECO:0008006" key="3">
    <source>
        <dbReference type="Google" id="ProtNLM"/>
    </source>
</evidence>
<dbReference type="Gene3D" id="3.10.10.10">
    <property type="entry name" value="HIV Type 1 Reverse Transcriptase, subunit A, domain 1"/>
    <property type="match status" value="1"/>
</dbReference>
<dbReference type="SUPFAM" id="SSF56672">
    <property type="entry name" value="DNA/RNA polymerases"/>
    <property type="match status" value="1"/>
</dbReference>
<name>A0ABN7EBL0_SPIIN</name>
<dbReference type="Proteomes" id="UP001189122">
    <property type="component" value="Unassembled WGS sequence"/>
</dbReference>
<proteinExistence type="predicted"/>
<dbReference type="PANTHER" id="PTHR24559">
    <property type="entry name" value="TRANSPOSON TY3-I GAG-POL POLYPROTEIN"/>
    <property type="match status" value="1"/>
</dbReference>